<dbReference type="EMBL" id="JAGPNK010000014">
    <property type="protein sequence ID" value="KAH7309069.1"/>
    <property type="molecule type" value="Genomic_DNA"/>
</dbReference>
<evidence type="ECO:0000256" key="1">
    <source>
        <dbReference type="SAM" id="MobiDB-lite"/>
    </source>
</evidence>
<sequence length="267" mass="29686">MPASWFLLSPSPSARPRTSPRAPSLITNPVISMAHRQPYVAYVRDGPGDRRLSPSLSLPCCPCVKVSADRFTSRITATVTCQAKDPHPSPLLRELPFHDELGQDLRPVRGLQISMAWQRGRMRRGRGCLHSECPNSLLGALSHSFMFFPYFSFSFLFFFLSSPPSSRSRPTPANCAARWRWVSKQPTACNQLPCRLPAQRRIVMAASSLHEGGLPFPLFLPMSRPTPAAVERWVSMLSLTVFEVAFIHACTRCIHASMATPAAGHCR</sequence>
<accession>A0A8K0WMP6</accession>
<reference evidence="2" key="1">
    <citation type="journal article" date="2021" name="Nat. Commun.">
        <title>Genetic determinants of endophytism in the Arabidopsis root mycobiome.</title>
        <authorList>
            <person name="Mesny F."/>
            <person name="Miyauchi S."/>
            <person name="Thiergart T."/>
            <person name="Pickel B."/>
            <person name="Atanasova L."/>
            <person name="Karlsson M."/>
            <person name="Huettel B."/>
            <person name="Barry K.W."/>
            <person name="Haridas S."/>
            <person name="Chen C."/>
            <person name="Bauer D."/>
            <person name="Andreopoulos W."/>
            <person name="Pangilinan J."/>
            <person name="LaButti K."/>
            <person name="Riley R."/>
            <person name="Lipzen A."/>
            <person name="Clum A."/>
            <person name="Drula E."/>
            <person name="Henrissat B."/>
            <person name="Kohler A."/>
            <person name="Grigoriev I.V."/>
            <person name="Martin F.M."/>
            <person name="Hacquard S."/>
        </authorList>
    </citation>
    <scope>NUCLEOTIDE SEQUENCE</scope>
    <source>
        <strain evidence="2">MPI-CAGE-CH-0235</strain>
    </source>
</reference>
<feature type="compositionally biased region" description="Low complexity" evidence="1">
    <location>
        <begin position="7"/>
        <end position="23"/>
    </location>
</feature>
<keyword evidence="3" id="KW-1185">Reference proteome</keyword>
<feature type="region of interest" description="Disordered" evidence="1">
    <location>
        <begin position="1"/>
        <end position="23"/>
    </location>
</feature>
<dbReference type="AlphaFoldDB" id="A0A8K0WMP6"/>
<evidence type="ECO:0000313" key="3">
    <source>
        <dbReference type="Proteomes" id="UP000813444"/>
    </source>
</evidence>
<dbReference type="Proteomes" id="UP000813444">
    <property type="component" value="Unassembled WGS sequence"/>
</dbReference>
<protein>
    <submittedName>
        <fullName evidence="2">Uncharacterized protein</fullName>
    </submittedName>
</protein>
<evidence type="ECO:0000313" key="2">
    <source>
        <dbReference type="EMBL" id="KAH7309069.1"/>
    </source>
</evidence>
<comment type="caution">
    <text evidence="2">The sequence shown here is derived from an EMBL/GenBank/DDBJ whole genome shotgun (WGS) entry which is preliminary data.</text>
</comment>
<proteinExistence type="predicted"/>
<organism evidence="2 3">
    <name type="scientific">Stachybotrys elegans</name>
    <dbReference type="NCBI Taxonomy" id="80388"/>
    <lineage>
        <taxon>Eukaryota</taxon>
        <taxon>Fungi</taxon>
        <taxon>Dikarya</taxon>
        <taxon>Ascomycota</taxon>
        <taxon>Pezizomycotina</taxon>
        <taxon>Sordariomycetes</taxon>
        <taxon>Hypocreomycetidae</taxon>
        <taxon>Hypocreales</taxon>
        <taxon>Stachybotryaceae</taxon>
        <taxon>Stachybotrys</taxon>
    </lineage>
</organism>
<gene>
    <name evidence="2" type="ORF">B0I35DRAFT_91923</name>
</gene>
<name>A0A8K0WMP6_9HYPO</name>